<dbReference type="EMBL" id="CP015405">
    <property type="protein sequence ID" value="ANU76828.1"/>
    <property type="molecule type" value="Genomic_DNA"/>
</dbReference>
<name>A0A1C7ICU6_9FIRM</name>
<evidence type="ECO:0000313" key="9">
    <source>
        <dbReference type="Proteomes" id="UP000092574"/>
    </source>
</evidence>
<dbReference type="REBASE" id="153377">
    <property type="entry name" value="M.BspYL58ORF14310P"/>
</dbReference>
<keyword evidence="3 6" id="KW-0808">Transferase</keyword>
<evidence type="ECO:0000313" key="8">
    <source>
        <dbReference type="EMBL" id="ANU76828.1"/>
    </source>
</evidence>
<keyword evidence="2 6" id="KW-0489">Methyltransferase</keyword>
<dbReference type="SUPFAM" id="SSF53335">
    <property type="entry name" value="S-adenosyl-L-methionine-dependent methyltransferases"/>
    <property type="match status" value="1"/>
</dbReference>
<evidence type="ECO:0000256" key="5">
    <source>
        <dbReference type="ARBA" id="ARBA00022747"/>
    </source>
</evidence>
<dbReference type="KEGG" id="byl:A4V09_14310"/>
<evidence type="ECO:0000256" key="4">
    <source>
        <dbReference type="ARBA" id="ARBA00022691"/>
    </source>
</evidence>
<keyword evidence="9" id="KW-1185">Reference proteome</keyword>
<dbReference type="InterPro" id="IPR001525">
    <property type="entry name" value="C5_MeTfrase"/>
</dbReference>
<dbReference type="Gene3D" id="3.40.50.150">
    <property type="entry name" value="Vaccinia Virus protein VP39"/>
    <property type="match status" value="1"/>
</dbReference>
<accession>A0A1C7ICU6</accession>
<evidence type="ECO:0000256" key="6">
    <source>
        <dbReference type="PROSITE-ProRule" id="PRU01016"/>
    </source>
</evidence>
<dbReference type="Pfam" id="PF00145">
    <property type="entry name" value="DNA_methylase"/>
    <property type="match status" value="1"/>
</dbReference>
<dbReference type="InterPro" id="IPR050390">
    <property type="entry name" value="C5-Methyltransferase"/>
</dbReference>
<keyword evidence="5" id="KW-0680">Restriction system</keyword>
<feature type="active site" evidence="6">
    <location>
        <position position="94"/>
    </location>
</feature>
<evidence type="ECO:0000256" key="3">
    <source>
        <dbReference type="ARBA" id="ARBA00022679"/>
    </source>
</evidence>
<evidence type="ECO:0000256" key="2">
    <source>
        <dbReference type="ARBA" id="ARBA00022603"/>
    </source>
</evidence>
<gene>
    <name evidence="8" type="ORF">A4V09_14310</name>
</gene>
<protein>
    <recommendedName>
        <fullName evidence="1">DNA (cytosine-5-)-methyltransferase</fullName>
        <ecNumber evidence="1">2.1.1.37</ecNumber>
    </recommendedName>
</protein>
<organism evidence="8 9">
    <name type="scientific">Blautia pseudococcoides</name>
    <dbReference type="NCBI Taxonomy" id="1796616"/>
    <lineage>
        <taxon>Bacteria</taxon>
        <taxon>Bacillati</taxon>
        <taxon>Bacillota</taxon>
        <taxon>Clostridia</taxon>
        <taxon>Lachnospirales</taxon>
        <taxon>Lachnospiraceae</taxon>
        <taxon>Blautia</taxon>
    </lineage>
</organism>
<dbReference type="AlphaFoldDB" id="A0A1C7ICU6"/>
<dbReference type="STRING" id="1796616.A4V09_14310"/>
<comment type="similarity">
    <text evidence="6 7">Belongs to the class I-like SAM-binding methyltransferase superfamily. C5-methyltransferase family.</text>
</comment>
<dbReference type="PRINTS" id="PR00105">
    <property type="entry name" value="C5METTRFRASE"/>
</dbReference>
<sequence>MKVFSFFSGSGFLDLGFETNGFDVAFVNEYDSEFMRAYQYARQNMGIEPPEYGYYRGDVNAFLTDAEKRDELSRNIEAARARGELVGFIGGPPCPDFSIAGKNRGREGDNGKLSLSYVNLIVERKPDFFLFENVKGLWSTKRHKAFFEELKNMVHAAGYSTAERLTNALEYGAPQDRDRVLFFGIKNELLGKNHMGNELIDFPWLRYQIYTMEEINAYPWPENQDFVEGGTRPVPDGIPEELTVQYWFERNHVETHPNAQHHFVPRAGLAKMQLYQEGDVSKKCYKRLHRWRYSPTAAYGNNEVHLHPYHARRLSAAEALAIQSLPEKFVLPSDMTLTAMFKTIGNGVPYMLSSGVARTIHDYLDEMVIGQ</sequence>
<dbReference type="PROSITE" id="PS51679">
    <property type="entry name" value="SAM_MT_C5"/>
    <property type="match status" value="1"/>
</dbReference>
<dbReference type="EC" id="2.1.1.37" evidence="1"/>
<dbReference type="PANTHER" id="PTHR10629:SF52">
    <property type="entry name" value="DNA (CYTOSINE-5)-METHYLTRANSFERASE 1"/>
    <property type="match status" value="1"/>
</dbReference>
<proteinExistence type="inferred from homology"/>
<dbReference type="InterPro" id="IPR029063">
    <property type="entry name" value="SAM-dependent_MTases_sf"/>
</dbReference>
<dbReference type="GO" id="GO:0032259">
    <property type="term" value="P:methylation"/>
    <property type="evidence" value="ECO:0007669"/>
    <property type="project" value="UniProtKB-KW"/>
</dbReference>
<evidence type="ECO:0000256" key="1">
    <source>
        <dbReference type="ARBA" id="ARBA00011975"/>
    </source>
</evidence>
<reference evidence="8" key="1">
    <citation type="submission" date="2017-04" db="EMBL/GenBank/DDBJ databases">
        <title>Complete Genome Sequences of Twelve Strains of a Stable Defined Moderately Diverse Mouse Microbiota 2 (sDMDMm2).</title>
        <authorList>
            <person name="Uchimura Y."/>
            <person name="Wyss M."/>
            <person name="Brugiroux S."/>
            <person name="Limenitakis J.P."/>
            <person name="Stecher B."/>
            <person name="McCoy K.D."/>
            <person name="Macpherson A.J."/>
        </authorList>
    </citation>
    <scope>NUCLEOTIDE SEQUENCE</scope>
    <source>
        <strain evidence="8">YL58</strain>
    </source>
</reference>
<dbReference type="GO" id="GO:0003886">
    <property type="term" value="F:DNA (cytosine-5-)-methyltransferase activity"/>
    <property type="evidence" value="ECO:0007669"/>
    <property type="project" value="UniProtKB-EC"/>
</dbReference>
<dbReference type="RefSeq" id="WP_065542983.1">
    <property type="nucleotide sequence ID" value="NZ_CP015405.2"/>
</dbReference>
<dbReference type="NCBIfam" id="TIGR00675">
    <property type="entry name" value="dcm"/>
    <property type="match status" value="1"/>
</dbReference>
<dbReference type="GO" id="GO:0009307">
    <property type="term" value="P:DNA restriction-modification system"/>
    <property type="evidence" value="ECO:0007669"/>
    <property type="project" value="UniProtKB-KW"/>
</dbReference>
<keyword evidence="4 6" id="KW-0949">S-adenosyl-L-methionine</keyword>
<evidence type="ECO:0000256" key="7">
    <source>
        <dbReference type="RuleBase" id="RU000416"/>
    </source>
</evidence>
<dbReference type="Gene3D" id="3.90.120.10">
    <property type="entry name" value="DNA Methylase, subunit A, domain 2"/>
    <property type="match status" value="1"/>
</dbReference>
<dbReference type="Proteomes" id="UP000092574">
    <property type="component" value="Chromosome"/>
</dbReference>
<dbReference type="OrthoDB" id="9813719at2"/>
<dbReference type="PANTHER" id="PTHR10629">
    <property type="entry name" value="CYTOSINE-SPECIFIC METHYLTRANSFERASE"/>
    <property type="match status" value="1"/>
</dbReference>